<dbReference type="CDD" id="cd06558">
    <property type="entry name" value="crotonase-like"/>
    <property type="match status" value="1"/>
</dbReference>
<reference evidence="3 4" key="1">
    <citation type="submission" date="2016-10" db="EMBL/GenBank/DDBJ databases">
        <authorList>
            <person name="de Groot N.N."/>
        </authorList>
    </citation>
    <scope>NUCLEOTIDE SEQUENCE [LARGE SCALE GENOMIC DNA]</scope>
    <source>
        <strain evidence="3 4">CGMCC 1.11030</strain>
    </source>
</reference>
<organism evidence="3 4">
    <name type="scientific">Albimonas pacifica</name>
    <dbReference type="NCBI Taxonomy" id="1114924"/>
    <lineage>
        <taxon>Bacteria</taxon>
        <taxon>Pseudomonadati</taxon>
        <taxon>Pseudomonadota</taxon>
        <taxon>Alphaproteobacteria</taxon>
        <taxon>Rhodobacterales</taxon>
        <taxon>Paracoccaceae</taxon>
        <taxon>Albimonas</taxon>
    </lineage>
</organism>
<dbReference type="AlphaFoldDB" id="A0A1I3HWS2"/>
<dbReference type="Gene3D" id="3.90.226.10">
    <property type="entry name" value="2-enoyl-CoA Hydratase, Chain A, domain 1"/>
    <property type="match status" value="1"/>
</dbReference>
<accession>A0A1I3HWS2</accession>
<dbReference type="PANTHER" id="PTHR43802">
    <property type="entry name" value="ENOYL-COA HYDRATASE"/>
    <property type="match status" value="1"/>
</dbReference>
<evidence type="ECO:0000256" key="2">
    <source>
        <dbReference type="RuleBase" id="RU003707"/>
    </source>
</evidence>
<protein>
    <submittedName>
        <fullName evidence="3">Enoyl-CoA hydratase/carnithine racemase</fullName>
    </submittedName>
</protein>
<dbReference type="Pfam" id="PF00378">
    <property type="entry name" value="ECH_1"/>
    <property type="match status" value="1"/>
</dbReference>
<dbReference type="PANTHER" id="PTHR43802:SF1">
    <property type="entry name" value="IP11341P-RELATED"/>
    <property type="match status" value="1"/>
</dbReference>
<keyword evidence="4" id="KW-1185">Reference proteome</keyword>
<dbReference type="EMBL" id="FOQH01000006">
    <property type="protein sequence ID" value="SFI40121.1"/>
    <property type="molecule type" value="Genomic_DNA"/>
</dbReference>
<proteinExistence type="inferred from homology"/>
<name>A0A1I3HWS2_9RHOB</name>
<dbReference type="InterPro" id="IPR029045">
    <property type="entry name" value="ClpP/crotonase-like_dom_sf"/>
</dbReference>
<dbReference type="Proteomes" id="UP000199377">
    <property type="component" value="Unassembled WGS sequence"/>
</dbReference>
<evidence type="ECO:0000313" key="3">
    <source>
        <dbReference type="EMBL" id="SFI40121.1"/>
    </source>
</evidence>
<dbReference type="PROSITE" id="PS00166">
    <property type="entry name" value="ENOYL_COA_HYDRATASE"/>
    <property type="match status" value="1"/>
</dbReference>
<evidence type="ECO:0000313" key="4">
    <source>
        <dbReference type="Proteomes" id="UP000199377"/>
    </source>
</evidence>
<dbReference type="OrthoDB" id="9807606at2"/>
<sequence>MTAYSQPELGIELKDFVATIEIQRPPLNFFDFNLIKQIADTLEALDKDPECRSVVLCANGKAFCAGADFSSSGEDDDAVDRLGVGNLYEEATRIFACRKPIVAAVHGAAIGGGLGLAMSADFRVCSEASRFAANFTRLGFHPGFGLTHVLPRAIGQQRAWLMFYTSRRVKGDEAVEWGLADVLAPVGEERKVAWDLAREIAENSPLGLDTTRETLRQGLAEAVKKATARELAVQEELRHTEDFAEGVRATAARELPNFKGR</sequence>
<evidence type="ECO:0000256" key="1">
    <source>
        <dbReference type="ARBA" id="ARBA00005254"/>
    </source>
</evidence>
<dbReference type="InterPro" id="IPR001753">
    <property type="entry name" value="Enoyl-CoA_hydra/iso"/>
</dbReference>
<comment type="similarity">
    <text evidence="1 2">Belongs to the enoyl-CoA hydratase/isomerase family.</text>
</comment>
<dbReference type="GO" id="GO:0003824">
    <property type="term" value="F:catalytic activity"/>
    <property type="evidence" value="ECO:0007669"/>
    <property type="project" value="InterPro"/>
</dbReference>
<dbReference type="STRING" id="1114924.SAMN05216258_106212"/>
<gene>
    <name evidence="3" type="ORF">SAMN05216258_106212</name>
</gene>
<dbReference type="SUPFAM" id="SSF52096">
    <property type="entry name" value="ClpP/crotonase"/>
    <property type="match status" value="1"/>
</dbReference>
<dbReference type="InterPro" id="IPR018376">
    <property type="entry name" value="Enoyl-CoA_hyd/isom_CS"/>
</dbReference>
<dbReference type="RefSeq" id="WP_092860583.1">
    <property type="nucleotide sequence ID" value="NZ_FOQH01000006.1"/>
</dbReference>